<dbReference type="AlphaFoldDB" id="A0A6N8FUG6"/>
<protein>
    <submittedName>
        <fullName evidence="1">Amidase</fullName>
    </submittedName>
</protein>
<dbReference type="OrthoDB" id="9811471at2"/>
<evidence type="ECO:0000313" key="2">
    <source>
        <dbReference type="Proteomes" id="UP000441797"/>
    </source>
</evidence>
<name>A0A6N8FUG6_9CHRO</name>
<evidence type="ECO:0000313" key="1">
    <source>
        <dbReference type="EMBL" id="MUL35955.1"/>
    </source>
</evidence>
<dbReference type="EMBL" id="NAPY01000007">
    <property type="protein sequence ID" value="MUL35955.1"/>
    <property type="molecule type" value="Genomic_DNA"/>
</dbReference>
<keyword evidence="2" id="KW-1185">Reference proteome</keyword>
<accession>A0A6N8FUG6</accession>
<reference evidence="1 2" key="1">
    <citation type="journal article" date="2019" name="Front. Microbiol.">
        <title>Genomic Features for Desiccation Tolerance and Sugar Biosynthesis in the Extremophile Gloeocapsopsis sp. UTEX B3054.</title>
        <authorList>
            <person name="Urrejola C."/>
            <person name="Alcorta J."/>
            <person name="Salas L."/>
            <person name="Vasquez M."/>
            <person name="Polz M.F."/>
            <person name="Vicuna R."/>
            <person name="Diez B."/>
        </authorList>
    </citation>
    <scope>NUCLEOTIDE SEQUENCE [LARGE SCALE GENOMIC DNA]</scope>
    <source>
        <strain evidence="1 2">1H9</strain>
    </source>
</reference>
<dbReference type="Proteomes" id="UP000441797">
    <property type="component" value="Unassembled WGS sequence"/>
</dbReference>
<gene>
    <name evidence="1" type="ORF">BWI75_06210</name>
</gene>
<organism evidence="1 2">
    <name type="scientific">Gloeocapsopsis dulcis AAB1 = 1H9</name>
    <dbReference type="NCBI Taxonomy" id="1433147"/>
    <lineage>
        <taxon>Bacteria</taxon>
        <taxon>Bacillati</taxon>
        <taxon>Cyanobacteriota</taxon>
        <taxon>Cyanophyceae</taxon>
        <taxon>Oscillatoriophycideae</taxon>
        <taxon>Chroococcales</taxon>
        <taxon>Chroococcaceae</taxon>
        <taxon>Gloeocapsopsis</taxon>
        <taxon>Gloeocapsopsis dulcis</taxon>
    </lineage>
</organism>
<proteinExistence type="predicted"/>
<comment type="caution">
    <text evidence="1">The sequence shown here is derived from an EMBL/GenBank/DDBJ whole genome shotgun (WGS) entry which is preliminary data.</text>
</comment>
<sequence>MQIVSQQWCEIKLLAIAKHLHQVIGVFQHPPGY</sequence>